<feature type="compositionally biased region" description="Low complexity" evidence="1">
    <location>
        <begin position="178"/>
        <end position="191"/>
    </location>
</feature>
<feature type="region of interest" description="Disordered" evidence="1">
    <location>
        <begin position="162"/>
        <end position="191"/>
    </location>
</feature>
<sequence length="276" mass="30613">MSVQNPTYLLSPSWTFRPDGPILLGNIIVDPFRPHRVLKKPDPAKPLPERITSTEKNWRLAAEKASHISVSVWAQFLENVHLKLGANRETAKSGKFVMESLDTVYLKDEPSIEDIDELVKDPKLQKFMRLDSLLCSPVYMVTGLKIAKGFQFTQTDTVKQGATAEASGSVTPSASVGGSIDASTETSSSSGFESANDIVFAYQLLRIKPKGWRKKTLQVSEFQPKAAFLSDKDNSEDEPVVVEKDLVSAADLIELQNGIELQDEKRKLVYVSLQED</sequence>
<organism evidence="2 3">
    <name type="scientific">Trichoglossum hirsutum</name>
    <dbReference type="NCBI Taxonomy" id="265104"/>
    <lineage>
        <taxon>Eukaryota</taxon>
        <taxon>Fungi</taxon>
        <taxon>Dikarya</taxon>
        <taxon>Ascomycota</taxon>
        <taxon>Pezizomycotina</taxon>
        <taxon>Geoglossomycetes</taxon>
        <taxon>Geoglossales</taxon>
        <taxon>Geoglossaceae</taxon>
        <taxon>Trichoglossum</taxon>
    </lineage>
</organism>
<gene>
    <name evidence="2" type="ORF">GP486_003623</name>
</gene>
<proteinExistence type="predicted"/>
<protein>
    <submittedName>
        <fullName evidence="2">Uncharacterized protein</fullName>
    </submittedName>
</protein>
<dbReference type="Proteomes" id="UP000750711">
    <property type="component" value="Unassembled WGS sequence"/>
</dbReference>
<dbReference type="AlphaFoldDB" id="A0A9P8RQF0"/>
<evidence type="ECO:0000313" key="2">
    <source>
        <dbReference type="EMBL" id="KAH0559858.1"/>
    </source>
</evidence>
<comment type="caution">
    <text evidence="2">The sequence shown here is derived from an EMBL/GenBank/DDBJ whole genome shotgun (WGS) entry which is preliminary data.</text>
</comment>
<feature type="compositionally biased region" description="Polar residues" evidence="1">
    <location>
        <begin position="162"/>
        <end position="176"/>
    </location>
</feature>
<evidence type="ECO:0000313" key="3">
    <source>
        <dbReference type="Proteomes" id="UP000750711"/>
    </source>
</evidence>
<reference evidence="2" key="1">
    <citation type="submission" date="2021-03" db="EMBL/GenBank/DDBJ databases">
        <title>Comparative genomics and phylogenomic investigation of the class Geoglossomycetes provide insights into ecological specialization and systematics.</title>
        <authorList>
            <person name="Melie T."/>
            <person name="Pirro S."/>
            <person name="Miller A.N."/>
            <person name="Quandt A."/>
        </authorList>
    </citation>
    <scope>NUCLEOTIDE SEQUENCE</scope>
    <source>
        <strain evidence="2">CAQ_001_2017</strain>
    </source>
</reference>
<name>A0A9P8RQF0_9PEZI</name>
<evidence type="ECO:0000256" key="1">
    <source>
        <dbReference type="SAM" id="MobiDB-lite"/>
    </source>
</evidence>
<dbReference type="EMBL" id="JAGHQM010000505">
    <property type="protein sequence ID" value="KAH0559858.1"/>
    <property type="molecule type" value="Genomic_DNA"/>
</dbReference>
<accession>A0A9P8RQF0</accession>
<keyword evidence="3" id="KW-1185">Reference proteome</keyword>